<evidence type="ECO:0000313" key="3">
    <source>
        <dbReference type="Proteomes" id="UP000826656"/>
    </source>
</evidence>
<dbReference type="Proteomes" id="UP000826656">
    <property type="component" value="Unassembled WGS sequence"/>
</dbReference>
<evidence type="ECO:0000259" key="1">
    <source>
        <dbReference type="Pfam" id="PF03732"/>
    </source>
</evidence>
<feature type="domain" description="Retrotransposon gag" evidence="1">
    <location>
        <begin position="146"/>
        <end position="203"/>
    </location>
</feature>
<gene>
    <name evidence="2" type="ORF">KY290_007984</name>
</gene>
<dbReference type="Pfam" id="PF03732">
    <property type="entry name" value="Retrotrans_gag"/>
    <property type="match status" value="1"/>
</dbReference>
<proteinExistence type="predicted"/>
<name>A0ABQ7W744_SOLTU</name>
<dbReference type="PANTHER" id="PTHR33223:SF11">
    <property type="entry name" value="ELEMENT PROTEIN, PUTATIVE-RELATED"/>
    <property type="match status" value="1"/>
</dbReference>
<sequence>MTRSSSKEVIKYNPELEKTLRFLKKELAERFSGNSHRLNTMGDINAGNRGLNDSLNLDNLNRTHEIEDDAEHPGVVNRRIHRLLAEVEDQMDQNNGRAGRLLGDYAKPNYNGMQSNNEDPTSHLMDFDEIMNTFHYNGTLDDAIYLRSIHIWDEMMTKFLDKYFSPAKIARMRKEINNFSQLESETVFEAWERFKELLRKCPYNGIEP</sequence>
<reference evidence="2 3" key="1">
    <citation type="journal article" date="2021" name="bioRxiv">
        <title>Chromosome-scale and haplotype-resolved genome assembly of a tetraploid potato cultivar.</title>
        <authorList>
            <person name="Sun H."/>
            <person name="Jiao W.-B."/>
            <person name="Krause K."/>
            <person name="Campoy J.A."/>
            <person name="Goel M."/>
            <person name="Folz-Donahue K."/>
            <person name="Kukat C."/>
            <person name="Huettel B."/>
            <person name="Schneeberger K."/>
        </authorList>
    </citation>
    <scope>NUCLEOTIDE SEQUENCE [LARGE SCALE GENOMIC DNA]</scope>
    <source>
        <strain evidence="2">SolTubOtavaFocal</strain>
        <tissue evidence="2">Leaves</tissue>
    </source>
</reference>
<evidence type="ECO:0000313" key="2">
    <source>
        <dbReference type="EMBL" id="KAH0776573.1"/>
    </source>
</evidence>
<dbReference type="PANTHER" id="PTHR33223">
    <property type="entry name" value="CCHC-TYPE DOMAIN-CONTAINING PROTEIN"/>
    <property type="match status" value="1"/>
</dbReference>
<dbReference type="EMBL" id="JAIVGD010000003">
    <property type="protein sequence ID" value="KAH0776573.1"/>
    <property type="molecule type" value="Genomic_DNA"/>
</dbReference>
<accession>A0ABQ7W744</accession>
<comment type="caution">
    <text evidence="2">The sequence shown here is derived from an EMBL/GenBank/DDBJ whole genome shotgun (WGS) entry which is preliminary data.</text>
</comment>
<dbReference type="InterPro" id="IPR005162">
    <property type="entry name" value="Retrotrans_gag_dom"/>
</dbReference>
<protein>
    <recommendedName>
        <fullName evidence="1">Retrotransposon gag domain-containing protein</fullName>
    </recommendedName>
</protein>
<organism evidence="2 3">
    <name type="scientific">Solanum tuberosum</name>
    <name type="common">Potato</name>
    <dbReference type="NCBI Taxonomy" id="4113"/>
    <lineage>
        <taxon>Eukaryota</taxon>
        <taxon>Viridiplantae</taxon>
        <taxon>Streptophyta</taxon>
        <taxon>Embryophyta</taxon>
        <taxon>Tracheophyta</taxon>
        <taxon>Spermatophyta</taxon>
        <taxon>Magnoliopsida</taxon>
        <taxon>eudicotyledons</taxon>
        <taxon>Gunneridae</taxon>
        <taxon>Pentapetalae</taxon>
        <taxon>asterids</taxon>
        <taxon>lamiids</taxon>
        <taxon>Solanales</taxon>
        <taxon>Solanaceae</taxon>
        <taxon>Solanoideae</taxon>
        <taxon>Solaneae</taxon>
        <taxon>Solanum</taxon>
    </lineage>
</organism>
<keyword evidence="3" id="KW-1185">Reference proteome</keyword>